<evidence type="ECO:0000313" key="7">
    <source>
        <dbReference type="Proteomes" id="UP000799118"/>
    </source>
</evidence>
<dbReference type="SMART" id="SM00091">
    <property type="entry name" value="PAS"/>
    <property type="match status" value="3"/>
</dbReference>
<dbReference type="SUPFAM" id="SSF55785">
    <property type="entry name" value="PYP-like sensor domain (PAS domain)"/>
    <property type="match status" value="2"/>
</dbReference>
<dbReference type="Pfam" id="PF13426">
    <property type="entry name" value="PAS_9"/>
    <property type="match status" value="1"/>
</dbReference>
<dbReference type="AlphaFoldDB" id="A0A6A4GM67"/>
<feature type="domain" description="PAS" evidence="5">
    <location>
        <begin position="210"/>
        <end position="235"/>
    </location>
</feature>
<feature type="compositionally biased region" description="Acidic residues" evidence="4">
    <location>
        <begin position="749"/>
        <end position="778"/>
    </location>
</feature>
<keyword evidence="3" id="KW-0157">Chromophore</keyword>
<dbReference type="Pfam" id="PF00989">
    <property type="entry name" value="PAS"/>
    <property type="match status" value="1"/>
</dbReference>
<keyword evidence="2" id="KW-0288">FMN</keyword>
<feature type="domain" description="PAS" evidence="5">
    <location>
        <begin position="554"/>
        <end position="578"/>
    </location>
</feature>
<dbReference type="InterPro" id="IPR000014">
    <property type="entry name" value="PAS"/>
</dbReference>
<feature type="compositionally biased region" description="Polar residues" evidence="4">
    <location>
        <begin position="899"/>
        <end position="909"/>
    </location>
</feature>
<feature type="region of interest" description="Disordered" evidence="4">
    <location>
        <begin position="589"/>
        <end position="612"/>
    </location>
</feature>
<feature type="region of interest" description="Disordered" evidence="4">
    <location>
        <begin position="330"/>
        <end position="367"/>
    </location>
</feature>
<dbReference type="GO" id="GO:0006355">
    <property type="term" value="P:regulation of DNA-templated transcription"/>
    <property type="evidence" value="ECO:0007669"/>
    <property type="project" value="InterPro"/>
</dbReference>
<feature type="compositionally biased region" description="Low complexity" evidence="4">
    <location>
        <begin position="347"/>
        <end position="360"/>
    </location>
</feature>
<dbReference type="NCBIfam" id="TIGR00229">
    <property type="entry name" value="sensory_box"/>
    <property type="match status" value="2"/>
</dbReference>
<evidence type="ECO:0000256" key="3">
    <source>
        <dbReference type="ARBA" id="ARBA00022991"/>
    </source>
</evidence>
<organism evidence="6 7">
    <name type="scientific">Gymnopus androsaceus JB14</name>
    <dbReference type="NCBI Taxonomy" id="1447944"/>
    <lineage>
        <taxon>Eukaryota</taxon>
        <taxon>Fungi</taxon>
        <taxon>Dikarya</taxon>
        <taxon>Basidiomycota</taxon>
        <taxon>Agaricomycotina</taxon>
        <taxon>Agaricomycetes</taxon>
        <taxon>Agaricomycetidae</taxon>
        <taxon>Agaricales</taxon>
        <taxon>Marasmiineae</taxon>
        <taxon>Omphalotaceae</taxon>
        <taxon>Gymnopus</taxon>
    </lineage>
</organism>
<dbReference type="OrthoDB" id="447251at2759"/>
<name>A0A6A4GM67_9AGAR</name>
<dbReference type="InterPro" id="IPR013767">
    <property type="entry name" value="PAS_fold"/>
</dbReference>
<dbReference type="GO" id="GO:0005634">
    <property type="term" value="C:nucleus"/>
    <property type="evidence" value="ECO:0007669"/>
    <property type="project" value="TreeGrafter"/>
</dbReference>
<keyword evidence="7" id="KW-1185">Reference proteome</keyword>
<sequence length="939" mass="99988">MPFEKYLEQDQDQNPFCYDDIDNAALPTSSTTTTGAFGSTLTPTPTTATTFPGTNFPFPFGNGSGPGAGPCPPVRLSIPSYLNPSLFGGYGGYGLGVAPGGGAEVLPVGLLSGSGAQGIQGDHFDFLSSYNNAPKTKIQKQAPLKHPQLPPPSLPQLTPSLGLSAGPYSQTGLDILSVLASVVSRPSPLIPLGPVDLSTSFIVASPQRWDNPIIYCSPSFCLLTGYTEAEVLGRNWHGAINDAVACMKKNIELGVECQISMVNYRKGGEAFVNLVTVIPLRDTEGRVIYYVGFQTELYPVPMVLQKKVLGGGGIPSAPVMSNTLKRLLEDSVSSPDTSPAPFSDHNSPQSLSSTTSGSTSAPNSQSHPLSTLLLSTIPDFIHVLSLKGSFLYVSPSVTRVLGYDADELIGRCLADICHVEDMVPVMRELKEGSASGGGTSDGTGPLEGIGEGSKPRTVDLLFRARTKQGKYVWIESRGRLHVEPGKGRKAIILSGRAKEMVGRVVWSAVDGAGGVSRPIPRALAAKTGTGLGTEEGTHTIATATEFWGTLTRAGTLLVVGKGVKDVLGWDPEELVGRSVWRYIVDGDPGDASSHSHSSSRDEDGSFPSHDSAYGSGSGYDGTLCLRRQLRDLGCSMTGSKDAIGALPRKVWVRMRTPTTTTTEAVDVEIVLYPSASDAEVLHSKQAISPVPVVYQAKLGSSPRADSSSTSTRKRSSWQYELQQLRFGNERLREEIRGLEAEHEQSEAEAGAEQEQEQSEAVETSMQEEEQDLGEDEGQTESSSSSSPQAEMTRCRSQRYDYESQYDWLSSSSLASALNPPLPTMSTMSTMYSRSHPSQSHPQTQTQTQTQTSSLSVSPYIQAWSHSAAAAATAPTTTTLPISMQMPFVPVGMGVSSTATGTPVSRYTTHTHTHGDGNSDISNGSGSGTRKRSWNLVDSL</sequence>
<dbReference type="PROSITE" id="PS50112">
    <property type="entry name" value="PAS"/>
    <property type="match status" value="3"/>
</dbReference>
<feature type="region of interest" description="Disordered" evidence="4">
    <location>
        <begin position="739"/>
        <end position="795"/>
    </location>
</feature>
<feature type="domain" description="PAS" evidence="5">
    <location>
        <begin position="373"/>
        <end position="436"/>
    </location>
</feature>
<evidence type="ECO:0000313" key="6">
    <source>
        <dbReference type="EMBL" id="KAE9386420.1"/>
    </source>
</evidence>
<evidence type="ECO:0000259" key="5">
    <source>
        <dbReference type="PROSITE" id="PS50112"/>
    </source>
</evidence>
<dbReference type="InterPro" id="IPR035965">
    <property type="entry name" value="PAS-like_dom_sf"/>
</dbReference>
<gene>
    <name evidence="6" type="ORF">BT96DRAFT_928210</name>
</gene>
<dbReference type="EMBL" id="ML769880">
    <property type="protein sequence ID" value="KAE9386420.1"/>
    <property type="molecule type" value="Genomic_DNA"/>
</dbReference>
<proteinExistence type="predicted"/>
<dbReference type="CDD" id="cd00130">
    <property type="entry name" value="PAS"/>
    <property type="match status" value="2"/>
</dbReference>
<evidence type="ECO:0000256" key="4">
    <source>
        <dbReference type="SAM" id="MobiDB-lite"/>
    </source>
</evidence>
<dbReference type="PANTHER" id="PTHR47429:SF7">
    <property type="entry name" value="GATA-FACTOR"/>
    <property type="match status" value="1"/>
</dbReference>
<dbReference type="Gene3D" id="3.30.450.20">
    <property type="entry name" value="PAS domain"/>
    <property type="match status" value="2"/>
</dbReference>
<accession>A0A6A4GM67</accession>
<dbReference type="PANTHER" id="PTHR47429">
    <property type="entry name" value="PROTEIN TWIN LOV 1"/>
    <property type="match status" value="1"/>
</dbReference>
<feature type="region of interest" description="Disordered" evidence="4">
    <location>
        <begin position="899"/>
        <end position="939"/>
    </location>
</feature>
<evidence type="ECO:0000256" key="2">
    <source>
        <dbReference type="ARBA" id="ARBA00022643"/>
    </source>
</evidence>
<dbReference type="Proteomes" id="UP000799118">
    <property type="component" value="Unassembled WGS sequence"/>
</dbReference>
<keyword evidence="1" id="KW-0285">Flavoprotein</keyword>
<feature type="region of interest" description="Disordered" evidence="4">
    <location>
        <begin position="817"/>
        <end position="850"/>
    </location>
</feature>
<evidence type="ECO:0000256" key="1">
    <source>
        <dbReference type="ARBA" id="ARBA00022630"/>
    </source>
</evidence>
<protein>
    <recommendedName>
        <fullName evidence="5">PAS domain-containing protein</fullName>
    </recommendedName>
</protein>
<reference evidence="6" key="1">
    <citation type="journal article" date="2019" name="Environ. Microbiol.">
        <title>Fungal ecological strategies reflected in gene transcription - a case study of two litter decomposers.</title>
        <authorList>
            <person name="Barbi F."/>
            <person name="Kohler A."/>
            <person name="Barry K."/>
            <person name="Baskaran P."/>
            <person name="Daum C."/>
            <person name="Fauchery L."/>
            <person name="Ihrmark K."/>
            <person name="Kuo A."/>
            <person name="LaButti K."/>
            <person name="Lipzen A."/>
            <person name="Morin E."/>
            <person name="Grigoriev I.V."/>
            <person name="Henrissat B."/>
            <person name="Lindahl B."/>
            <person name="Martin F."/>
        </authorList>
    </citation>
    <scope>NUCLEOTIDE SEQUENCE</scope>
    <source>
        <strain evidence="6">JB14</strain>
    </source>
</reference>